<dbReference type="AlphaFoldDB" id="A0A897N4D0"/>
<gene>
    <name evidence="1" type="ORF">HSR121_1778</name>
</gene>
<evidence type="ECO:0000313" key="2">
    <source>
        <dbReference type="Proteomes" id="UP000663525"/>
    </source>
</evidence>
<dbReference type="EMBL" id="CP064787">
    <property type="protein sequence ID" value="QSG06113.1"/>
    <property type="molecule type" value="Genomic_DNA"/>
</dbReference>
<reference evidence="1" key="1">
    <citation type="submission" date="2020-11" db="EMBL/GenBank/DDBJ databases">
        <title>Carbohydrate-dependent, anaerobic sulfur respiration: A novel catabolism in halophilic archaea.</title>
        <authorList>
            <person name="Sorokin D.Y."/>
            <person name="Messina E."/>
            <person name="Smedile F."/>
            <person name="La Cono V."/>
            <person name="Hallsworth J.E."/>
            <person name="Yakimov M.M."/>
        </authorList>
    </citation>
    <scope>NUCLEOTIDE SEQUENCE</scope>
    <source>
        <strain evidence="1">HSR12-1</strain>
    </source>
</reference>
<proteinExistence type="predicted"/>
<accession>A0A897N4D0</accession>
<evidence type="ECO:0000313" key="1">
    <source>
        <dbReference type="EMBL" id="QSG06113.1"/>
    </source>
</evidence>
<sequence>MSVADCDRARNVAAIFTRTGDDRQRVVPGKIALLSPMGRHRAESPVTNDGKVTHY</sequence>
<protein>
    <submittedName>
        <fullName evidence="1">Uncharacterized protein</fullName>
    </submittedName>
</protein>
<name>A0A897N4D0_9EURY</name>
<organism evidence="1 2">
    <name type="scientific">Halapricum desulfuricans</name>
    <dbReference type="NCBI Taxonomy" id="2841257"/>
    <lineage>
        <taxon>Archaea</taxon>
        <taxon>Methanobacteriati</taxon>
        <taxon>Methanobacteriota</taxon>
        <taxon>Stenosarchaea group</taxon>
        <taxon>Halobacteria</taxon>
        <taxon>Halobacteriales</taxon>
        <taxon>Haloarculaceae</taxon>
        <taxon>Halapricum</taxon>
    </lineage>
</organism>
<dbReference type="Proteomes" id="UP000663525">
    <property type="component" value="Chromosome"/>
</dbReference>